<organism evidence="13 14">
    <name type="scientific">Aphis craccivora</name>
    <name type="common">Cowpea aphid</name>
    <dbReference type="NCBI Taxonomy" id="307492"/>
    <lineage>
        <taxon>Eukaryota</taxon>
        <taxon>Metazoa</taxon>
        <taxon>Ecdysozoa</taxon>
        <taxon>Arthropoda</taxon>
        <taxon>Hexapoda</taxon>
        <taxon>Insecta</taxon>
        <taxon>Pterygota</taxon>
        <taxon>Neoptera</taxon>
        <taxon>Paraneoptera</taxon>
        <taxon>Hemiptera</taxon>
        <taxon>Sternorrhyncha</taxon>
        <taxon>Aphidomorpha</taxon>
        <taxon>Aphidoidea</taxon>
        <taxon>Aphididae</taxon>
        <taxon>Aphidini</taxon>
        <taxon>Aphis</taxon>
        <taxon>Aphis</taxon>
    </lineage>
</organism>
<sequence>IRRNRYGGLFQMRTPYLMIRDPELINDVLIKDFLSFSDRGAYSDFAVNPLSNNLLFMNNPQWRIMRNKLSPAFTPGKLKLMYGQFKECGDVLIQNINKYLKKNNNEVEIRDIIG</sequence>
<feature type="non-terminal residue" evidence="13">
    <location>
        <position position="1"/>
    </location>
</feature>
<keyword evidence="8" id="KW-0492">Microsome</keyword>
<reference evidence="13 14" key="1">
    <citation type="submission" date="2019-08" db="EMBL/GenBank/DDBJ databases">
        <title>Whole genome of Aphis craccivora.</title>
        <authorList>
            <person name="Voronova N.V."/>
            <person name="Shulinski R.S."/>
            <person name="Bandarenka Y.V."/>
            <person name="Zhorov D.G."/>
            <person name="Warner D."/>
        </authorList>
    </citation>
    <scope>NUCLEOTIDE SEQUENCE [LARGE SCALE GENOMIC DNA]</scope>
    <source>
        <strain evidence="13">180601</strain>
        <tissue evidence="13">Whole Body</tissue>
    </source>
</reference>
<dbReference type="Proteomes" id="UP000478052">
    <property type="component" value="Unassembled WGS sequence"/>
</dbReference>
<dbReference type="OrthoDB" id="6629082at2759"/>
<dbReference type="PANTHER" id="PTHR24292">
    <property type="entry name" value="CYTOCHROME P450"/>
    <property type="match status" value="1"/>
</dbReference>
<dbReference type="PANTHER" id="PTHR24292:SF54">
    <property type="entry name" value="CYP9F3-RELATED"/>
    <property type="match status" value="1"/>
</dbReference>
<evidence type="ECO:0000256" key="11">
    <source>
        <dbReference type="ARBA" id="ARBA00023033"/>
    </source>
</evidence>
<dbReference type="InterPro" id="IPR050476">
    <property type="entry name" value="Insect_CytP450_Detox"/>
</dbReference>
<evidence type="ECO:0000313" key="14">
    <source>
        <dbReference type="Proteomes" id="UP000478052"/>
    </source>
</evidence>
<evidence type="ECO:0000256" key="8">
    <source>
        <dbReference type="ARBA" id="ARBA00022848"/>
    </source>
</evidence>
<keyword evidence="9" id="KW-0560">Oxidoreductase</keyword>
<dbReference type="SUPFAM" id="SSF48264">
    <property type="entry name" value="Cytochrome P450"/>
    <property type="match status" value="1"/>
</dbReference>
<evidence type="ECO:0000256" key="6">
    <source>
        <dbReference type="ARBA" id="ARBA00022723"/>
    </source>
</evidence>
<evidence type="ECO:0000256" key="2">
    <source>
        <dbReference type="ARBA" id="ARBA00004174"/>
    </source>
</evidence>
<evidence type="ECO:0000256" key="1">
    <source>
        <dbReference type="ARBA" id="ARBA00001971"/>
    </source>
</evidence>
<feature type="non-terminal residue" evidence="13">
    <location>
        <position position="114"/>
    </location>
</feature>
<dbReference type="AlphaFoldDB" id="A0A6G0VP00"/>
<evidence type="ECO:0000256" key="7">
    <source>
        <dbReference type="ARBA" id="ARBA00022824"/>
    </source>
</evidence>
<evidence type="ECO:0000256" key="10">
    <source>
        <dbReference type="ARBA" id="ARBA00023004"/>
    </source>
</evidence>
<dbReference type="EMBL" id="VUJU01013830">
    <property type="protein sequence ID" value="KAF0703581.1"/>
    <property type="molecule type" value="Genomic_DNA"/>
</dbReference>
<keyword evidence="10" id="KW-0408">Iron</keyword>
<keyword evidence="12" id="KW-0472">Membrane</keyword>
<dbReference type="InterPro" id="IPR001128">
    <property type="entry name" value="Cyt_P450"/>
</dbReference>
<dbReference type="GO" id="GO:0020037">
    <property type="term" value="F:heme binding"/>
    <property type="evidence" value="ECO:0007669"/>
    <property type="project" value="InterPro"/>
</dbReference>
<comment type="caution">
    <text evidence="13">The sequence shown here is derived from an EMBL/GenBank/DDBJ whole genome shotgun (WGS) entry which is preliminary data.</text>
</comment>
<evidence type="ECO:0000256" key="9">
    <source>
        <dbReference type="ARBA" id="ARBA00023002"/>
    </source>
</evidence>
<comment type="subcellular location">
    <subcellularLocation>
        <location evidence="3">Endoplasmic reticulum membrane</location>
        <topology evidence="3">Peripheral membrane protein</topology>
    </subcellularLocation>
    <subcellularLocation>
        <location evidence="2">Microsome membrane</location>
        <topology evidence="2">Peripheral membrane protein</topology>
    </subcellularLocation>
</comment>
<accession>A0A6G0VP00</accession>
<dbReference type="GO" id="GO:0005506">
    <property type="term" value="F:iron ion binding"/>
    <property type="evidence" value="ECO:0007669"/>
    <property type="project" value="InterPro"/>
</dbReference>
<dbReference type="Pfam" id="PF00067">
    <property type="entry name" value="p450"/>
    <property type="match status" value="1"/>
</dbReference>
<dbReference type="GO" id="GO:0016705">
    <property type="term" value="F:oxidoreductase activity, acting on paired donors, with incorporation or reduction of molecular oxygen"/>
    <property type="evidence" value="ECO:0007669"/>
    <property type="project" value="InterPro"/>
</dbReference>
<dbReference type="InterPro" id="IPR036396">
    <property type="entry name" value="Cyt_P450_sf"/>
</dbReference>
<dbReference type="GO" id="GO:0004497">
    <property type="term" value="F:monooxygenase activity"/>
    <property type="evidence" value="ECO:0007669"/>
    <property type="project" value="UniProtKB-KW"/>
</dbReference>
<evidence type="ECO:0000256" key="12">
    <source>
        <dbReference type="ARBA" id="ARBA00023136"/>
    </source>
</evidence>
<protein>
    <submittedName>
        <fullName evidence="13">Putative cytochrome P450 6a13</fullName>
    </submittedName>
</protein>
<comment type="similarity">
    <text evidence="4">Belongs to the cytochrome P450 family.</text>
</comment>
<keyword evidence="7" id="KW-0256">Endoplasmic reticulum</keyword>
<keyword evidence="11" id="KW-0503">Monooxygenase</keyword>
<evidence type="ECO:0000256" key="4">
    <source>
        <dbReference type="ARBA" id="ARBA00010617"/>
    </source>
</evidence>
<evidence type="ECO:0000313" key="13">
    <source>
        <dbReference type="EMBL" id="KAF0703581.1"/>
    </source>
</evidence>
<gene>
    <name evidence="13" type="ORF">FWK35_00038585</name>
</gene>
<comment type="cofactor">
    <cofactor evidence="1">
        <name>heme</name>
        <dbReference type="ChEBI" id="CHEBI:30413"/>
    </cofactor>
</comment>
<proteinExistence type="inferred from homology"/>
<name>A0A6G0VP00_APHCR</name>
<evidence type="ECO:0000256" key="5">
    <source>
        <dbReference type="ARBA" id="ARBA00022617"/>
    </source>
</evidence>
<evidence type="ECO:0000256" key="3">
    <source>
        <dbReference type="ARBA" id="ARBA00004406"/>
    </source>
</evidence>
<keyword evidence="14" id="KW-1185">Reference proteome</keyword>
<keyword evidence="6" id="KW-0479">Metal-binding</keyword>
<dbReference type="Gene3D" id="1.10.630.10">
    <property type="entry name" value="Cytochrome P450"/>
    <property type="match status" value="1"/>
</dbReference>
<keyword evidence="5" id="KW-0349">Heme</keyword>
<dbReference type="GO" id="GO:0005789">
    <property type="term" value="C:endoplasmic reticulum membrane"/>
    <property type="evidence" value="ECO:0007669"/>
    <property type="project" value="UniProtKB-SubCell"/>
</dbReference>